<dbReference type="AlphaFoldDB" id="A0A0G0USP7"/>
<evidence type="ECO:0000313" key="3">
    <source>
        <dbReference type="Proteomes" id="UP000034676"/>
    </source>
</evidence>
<organism evidence="2 3">
    <name type="scientific">Candidatus Woesebacteria bacterium GW2011_GWA1_41_13b</name>
    <dbReference type="NCBI Taxonomy" id="1618555"/>
    <lineage>
        <taxon>Bacteria</taxon>
        <taxon>Candidatus Woeseibacteriota</taxon>
    </lineage>
</organism>
<reference evidence="2 3" key="1">
    <citation type="journal article" date="2015" name="Nature">
        <title>rRNA introns, odd ribosomes, and small enigmatic genomes across a large radiation of phyla.</title>
        <authorList>
            <person name="Brown C.T."/>
            <person name="Hug L.A."/>
            <person name="Thomas B.C."/>
            <person name="Sharon I."/>
            <person name="Castelle C.J."/>
            <person name="Singh A."/>
            <person name="Wilkins M.J."/>
            <person name="Williams K.H."/>
            <person name="Banfield J.F."/>
        </authorList>
    </citation>
    <scope>NUCLEOTIDE SEQUENCE [LARGE SCALE GENOMIC DNA]</scope>
</reference>
<feature type="region of interest" description="Disordered" evidence="1">
    <location>
        <begin position="557"/>
        <end position="585"/>
    </location>
</feature>
<name>A0A0G0USP7_9BACT</name>
<evidence type="ECO:0000256" key="1">
    <source>
        <dbReference type="SAM" id="MobiDB-lite"/>
    </source>
</evidence>
<dbReference type="Proteomes" id="UP000034676">
    <property type="component" value="Unassembled WGS sequence"/>
</dbReference>
<gene>
    <name evidence="2" type="ORF">UU42_C0007G0001</name>
</gene>
<accession>A0A0G0USP7</accession>
<feature type="non-terminal residue" evidence="2">
    <location>
        <position position="1"/>
    </location>
</feature>
<comment type="caution">
    <text evidence="2">The sequence shown here is derived from an EMBL/GenBank/DDBJ whole genome shotgun (WGS) entry which is preliminary data.</text>
</comment>
<evidence type="ECO:0000313" key="2">
    <source>
        <dbReference type="EMBL" id="KKR91784.1"/>
    </source>
</evidence>
<dbReference type="EMBL" id="LCAO01000007">
    <property type="protein sequence ID" value="KKR91784.1"/>
    <property type="molecule type" value="Genomic_DNA"/>
</dbReference>
<protein>
    <submittedName>
        <fullName evidence="2">Uncharacterized protein</fullName>
    </submittedName>
</protein>
<proteinExistence type="predicted"/>
<sequence>GTTAITKIQGSTSYAALNIDQTGVGDLIAASLSAATKFLVKNNGDVVVGAGGAGKITVTTIDPLYNIDGGKYSTYAPSMIGVKEEITGKASIAYDETQGAYAYTLDFNSFENGSDFWVFSRVIDPDIERVSVLLTPNSQARTWYRKDPVRRLLTFYSDRPTEISYRLTAPRFDYERWGTISNDTEAGLAAPPAPPPVGNGTPDGEDDFFANLNIRIRNGAYELADSLGNAVKRVEGFSDLIAANLTAGLINAQDITTNTLSVANDSLTIGGQTLRDYIASTVENILNTRYKIQDTDSIVSPLASIDQIHTNTISPLADNQIDIKGDIAIKDKNNQTVAKIDTKGDLTVQNASISGSLSANDASISGSLVADSARVNSLTLERFNNAGDATVSGTLYADKIQANSIEGLEARIASIASQTITSNSVSSIQYLVSSESADFIASVENGQLSIVNGQMLDIGTISSDFATFRDGLIALGPATFNQASVLESFSIGSSFIFGPNSMNTLGLDLEIQPLKQGAISFMAGAVRINTDGTLVVNENATFAKDVSVRGKLSANIISPLPDQDTSDGGEATTSTPPRWTDSPEVENSKFKIHRTLLCFQLIKPVISPLQALELLQNLIYLPSRLRRFQIRKLLQPPLPEPQFSNATEQSLLFQTHSLRINR</sequence>